<accession>A0A127K0P1</accession>
<keyword evidence="3" id="KW-1185">Reference proteome</keyword>
<gene>
    <name evidence="2" type="ORF">UC35_17810</name>
</gene>
<evidence type="ECO:0000259" key="1">
    <source>
        <dbReference type="Pfam" id="PF07883"/>
    </source>
</evidence>
<evidence type="ECO:0000313" key="3">
    <source>
        <dbReference type="Proteomes" id="UP000070433"/>
    </source>
</evidence>
<dbReference type="OrthoDB" id="5639206at2"/>
<dbReference type="Pfam" id="PF07883">
    <property type="entry name" value="Cupin_2"/>
    <property type="match status" value="1"/>
</dbReference>
<protein>
    <recommendedName>
        <fullName evidence="1">Cupin type-2 domain-containing protein</fullName>
    </recommendedName>
</protein>
<dbReference type="EMBL" id="CP010951">
    <property type="protein sequence ID" value="AMO24362.1"/>
    <property type="molecule type" value="Genomic_DNA"/>
</dbReference>
<dbReference type="Proteomes" id="UP000070433">
    <property type="component" value="Chromosome"/>
</dbReference>
<feature type="domain" description="Cupin type-2" evidence="1">
    <location>
        <begin position="36"/>
        <end position="108"/>
    </location>
</feature>
<name>A0A127K0P1_9BURK</name>
<proteinExistence type="predicted"/>
<dbReference type="CDD" id="cd02208">
    <property type="entry name" value="cupin_RmlC-like"/>
    <property type="match status" value="1"/>
</dbReference>
<dbReference type="Gene3D" id="2.60.120.10">
    <property type="entry name" value="Jelly Rolls"/>
    <property type="match status" value="1"/>
</dbReference>
<organism evidence="2 3">
    <name type="scientific">Ramlibacter tataouinensis</name>
    <dbReference type="NCBI Taxonomy" id="94132"/>
    <lineage>
        <taxon>Bacteria</taxon>
        <taxon>Pseudomonadati</taxon>
        <taxon>Pseudomonadota</taxon>
        <taxon>Betaproteobacteria</taxon>
        <taxon>Burkholderiales</taxon>
        <taxon>Comamonadaceae</taxon>
        <taxon>Ramlibacter</taxon>
    </lineage>
</organism>
<dbReference type="InterPro" id="IPR014710">
    <property type="entry name" value="RmlC-like_jellyroll"/>
</dbReference>
<dbReference type="InterPro" id="IPR013096">
    <property type="entry name" value="Cupin_2"/>
</dbReference>
<reference evidence="2 3" key="1">
    <citation type="journal article" date="2014" name="Int. J. Syst. Evol. Microbiol.">
        <title>Ramlibacter solisilvae sp. nov., isolated from forest soil, and emended description of the genus Ramlibacter.</title>
        <authorList>
            <person name="Lee H.J."/>
            <person name="Lee S.H."/>
            <person name="Lee S.S."/>
            <person name="Lee J.S."/>
            <person name="Kim Y."/>
            <person name="Kim S.C."/>
            <person name="Jeon C.O."/>
        </authorList>
    </citation>
    <scope>NUCLEOTIDE SEQUENCE [LARGE SCALE GENOMIC DNA]</scope>
    <source>
        <strain evidence="2 3">5-10</strain>
    </source>
</reference>
<dbReference type="AlphaFoldDB" id="A0A127K0P1"/>
<dbReference type="InterPro" id="IPR011051">
    <property type="entry name" value="RmlC_Cupin_sf"/>
</dbReference>
<dbReference type="RefSeq" id="WP_145979529.1">
    <property type="nucleotide sequence ID" value="NZ_CP010951.1"/>
</dbReference>
<evidence type="ECO:0000313" key="2">
    <source>
        <dbReference type="EMBL" id="AMO24362.1"/>
    </source>
</evidence>
<dbReference type="SUPFAM" id="SSF51182">
    <property type="entry name" value="RmlC-like cupins"/>
    <property type="match status" value="1"/>
</dbReference>
<sequence length="131" mass="13855">MNAPQTLPLPTEPTVLAPDGSEVRVLLAASGGSMAHFTLPAGAVAKAVTHRTVDELWFVVSGAGEMWRRHGEQQDIVRLVPGLCLSIPQGTHFQFRAAADQSVSAVAVTMPPWPGESEAIFVDGVWTPTVG</sequence>